<name>A0A4Y9ENK7_9SPHN</name>
<dbReference type="InterPro" id="IPR003425">
    <property type="entry name" value="CCB3/YggT"/>
</dbReference>
<dbReference type="EMBL" id="SIHO01000002">
    <property type="protein sequence ID" value="TFU03290.1"/>
    <property type="molecule type" value="Genomic_DNA"/>
</dbReference>
<dbReference type="GO" id="GO:0016020">
    <property type="term" value="C:membrane"/>
    <property type="evidence" value="ECO:0007669"/>
    <property type="project" value="InterPro"/>
</dbReference>
<evidence type="ECO:0000313" key="3">
    <source>
        <dbReference type="EMBL" id="TFU03290.1"/>
    </source>
</evidence>
<gene>
    <name evidence="3" type="ORF">EUV02_08880</name>
</gene>
<comment type="caution">
    <text evidence="3">The sequence shown here is derived from an EMBL/GenBank/DDBJ whole genome shotgun (WGS) entry which is preliminary data.</text>
</comment>
<dbReference type="PANTHER" id="PTHR33219">
    <property type="entry name" value="YLMG HOMOLOG PROTEIN 2, CHLOROPLASTIC"/>
    <property type="match status" value="1"/>
</dbReference>
<dbReference type="OrthoDB" id="9814445at2"/>
<dbReference type="Pfam" id="PF02325">
    <property type="entry name" value="CCB3_YggT"/>
    <property type="match status" value="1"/>
</dbReference>
<keyword evidence="2" id="KW-0812">Transmembrane</keyword>
<protein>
    <submittedName>
        <fullName evidence="3">YggT family protein</fullName>
    </submittedName>
</protein>
<dbReference type="PANTHER" id="PTHR33219:SF14">
    <property type="entry name" value="PROTEIN COFACTOR ASSEMBLY OF COMPLEX C SUBUNIT B CCB3, CHLOROPLASTIC-RELATED"/>
    <property type="match status" value="1"/>
</dbReference>
<dbReference type="Proteomes" id="UP000297737">
    <property type="component" value="Unassembled WGS sequence"/>
</dbReference>
<organism evidence="3 4">
    <name type="scientific">Glacieibacterium arshaanense</name>
    <dbReference type="NCBI Taxonomy" id="2511025"/>
    <lineage>
        <taxon>Bacteria</taxon>
        <taxon>Pseudomonadati</taxon>
        <taxon>Pseudomonadota</taxon>
        <taxon>Alphaproteobacteria</taxon>
        <taxon>Sphingomonadales</taxon>
        <taxon>Sphingosinicellaceae</taxon>
        <taxon>Glacieibacterium</taxon>
    </lineage>
</organism>
<accession>A0A4Y9ENK7</accession>
<evidence type="ECO:0000256" key="2">
    <source>
        <dbReference type="SAM" id="Phobius"/>
    </source>
</evidence>
<keyword evidence="2" id="KW-0472">Membrane</keyword>
<evidence type="ECO:0000256" key="1">
    <source>
        <dbReference type="ARBA" id="ARBA00010894"/>
    </source>
</evidence>
<sequence length="100" mass="11225">MNTVGALVSIIIMVLQWIVWLIIAQAILSWLVAFNVINLHNRFVDGVYSFLNRITEPLLRPIRKVLPDLGGIDLSPMVLILVIIVIQRMLPALLLDTGLI</sequence>
<feature type="transmembrane region" description="Helical" evidence="2">
    <location>
        <begin position="6"/>
        <end position="33"/>
    </location>
</feature>
<feature type="transmembrane region" description="Helical" evidence="2">
    <location>
        <begin position="69"/>
        <end position="90"/>
    </location>
</feature>
<dbReference type="AlphaFoldDB" id="A0A4Y9ENK7"/>
<comment type="similarity">
    <text evidence="1">Belongs to the YggT family.</text>
</comment>
<keyword evidence="4" id="KW-1185">Reference proteome</keyword>
<reference evidence="3 4" key="1">
    <citation type="submission" date="2019-02" db="EMBL/GenBank/DDBJ databases">
        <title>Polymorphobacter sp. isolated from the lake at the Tibet of China.</title>
        <authorList>
            <person name="Li A."/>
        </authorList>
    </citation>
    <scope>NUCLEOTIDE SEQUENCE [LARGE SCALE GENOMIC DNA]</scope>
    <source>
        <strain evidence="3 4">DJ1R-1</strain>
    </source>
</reference>
<proteinExistence type="inferred from homology"/>
<dbReference type="RefSeq" id="WP_135245882.1">
    <property type="nucleotide sequence ID" value="NZ_SIHO01000002.1"/>
</dbReference>
<keyword evidence="2" id="KW-1133">Transmembrane helix</keyword>
<evidence type="ECO:0000313" key="4">
    <source>
        <dbReference type="Proteomes" id="UP000297737"/>
    </source>
</evidence>